<dbReference type="CDD" id="cd06421">
    <property type="entry name" value="CESA_CelA_like"/>
    <property type="match status" value="1"/>
</dbReference>
<protein>
    <recommendedName>
        <fullName evidence="9">Glycosyltransferase 2-like domain-containing protein</fullName>
    </recommendedName>
</protein>
<evidence type="ECO:0000256" key="1">
    <source>
        <dbReference type="ARBA" id="ARBA00004141"/>
    </source>
</evidence>
<feature type="transmembrane region" description="Helical" evidence="8">
    <location>
        <begin position="199"/>
        <end position="221"/>
    </location>
</feature>
<comment type="caution">
    <text evidence="10">The sequence shown here is derived from an EMBL/GenBank/DDBJ whole genome shotgun (WGS) entry which is preliminary data.</text>
</comment>
<reference evidence="10" key="1">
    <citation type="submission" date="2021-02" db="EMBL/GenBank/DDBJ databases">
        <title>Genome sequence Cadophora malorum strain M34.</title>
        <authorList>
            <person name="Stefanovic E."/>
            <person name="Vu D."/>
            <person name="Scully C."/>
            <person name="Dijksterhuis J."/>
            <person name="Roader J."/>
            <person name="Houbraken J."/>
        </authorList>
    </citation>
    <scope>NUCLEOTIDE SEQUENCE</scope>
    <source>
        <strain evidence="10">M34</strain>
    </source>
</reference>
<feature type="transmembrane region" description="Helical" evidence="8">
    <location>
        <begin position="161"/>
        <end position="179"/>
    </location>
</feature>
<keyword evidence="2" id="KW-0328">Glycosyltransferase</keyword>
<dbReference type="PANTHER" id="PTHR43867">
    <property type="entry name" value="CELLULOSE SYNTHASE CATALYTIC SUBUNIT A [UDP-FORMING]"/>
    <property type="match status" value="1"/>
</dbReference>
<comment type="subcellular location">
    <subcellularLocation>
        <location evidence="1">Membrane</location>
        <topology evidence="1">Multi-pass membrane protein</topology>
    </subcellularLocation>
</comment>
<dbReference type="InterPro" id="IPR001173">
    <property type="entry name" value="Glyco_trans_2-like"/>
</dbReference>
<dbReference type="GO" id="GO:0016757">
    <property type="term" value="F:glycosyltransferase activity"/>
    <property type="evidence" value="ECO:0007669"/>
    <property type="project" value="UniProtKB-KW"/>
</dbReference>
<organism evidence="10 11">
    <name type="scientific">Cadophora malorum</name>
    <dbReference type="NCBI Taxonomy" id="108018"/>
    <lineage>
        <taxon>Eukaryota</taxon>
        <taxon>Fungi</taxon>
        <taxon>Dikarya</taxon>
        <taxon>Ascomycota</taxon>
        <taxon>Pezizomycotina</taxon>
        <taxon>Leotiomycetes</taxon>
        <taxon>Helotiales</taxon>
        <taxon>Ploettnerulaceae</taxon>
        <taxon>Cadophora</taxon>
    </lineage>
</organism>
<evidence type="ECO:0000256" key="7">
    <source>
        <dbReference type="SAM" id="MobiDB-lite"/>
    </source>
</evidence>
<dbReference type="PANTHER" id="PTHR43867:SF2">
    <property type="entry name" value="CELLULOSE SYNTHASE CATALYTIC SUBUNIT A [UDP-FORMING]"/>
    <property type="match status" value="1"/>
</dbReference>
<keyword evidence="4 8" id="KW-0812">Transmembrane</keyword>
<evidence type="ECO:0000256" key="3">
    <source>
        <dbReference type="ARBA" id="ARBA00022679"/>
    </source>
</evidence>
<dbReference type="GO" id="GO:0016020">
    <property type="term" value="C:membrane"/>
    <property type="evidence" value="ECO:0007669"/>
    <property type="project" value="UniProtKB-SubCell"/>
</dbReference>
<evidence type="ECO:0000256" key="4">
    <source>
        <dbReference type="ARBA" id="ARBA00022692"/>
    </source>
</evidence>
<dbReference type="Pfam" id="PF13632">
    <property type="entry name" value="Glyco_trans_2_3"/>
    <property type="match status" value="1"/>
</dbReference>
<evidence type="ECO:0000256" key="5">
    <source>
        <dbReference type="ARBA" id="ARBA00022989"/>
    </source>
</evidence>
<gene>
    <name evidence="10" type="ORF">IFR04_013416</name>
</gene>
<dbReference type="Gene3D" id="3.90.550.10">
    <property type="entry name" value="Spore Coat Polysaccharide Biosynthesis Protein SpsA, Chain A"/>
    <property type="match status" value="1"/>
</dbReference>
<feature type="domain" description="Glycosyltransferase 2-like" evidence="9">
    <location>
        <begin position="339"/>
        <end position="528"/>
    </location>
</feature>
<feature type="transmembrane region" description="Helical" evidence="8">
    <location>
        <begin position="745"/>
        <end position="763"/>
    </location>
</feature>
<proteinExistence type="predicted"/>
<evidence type="ECO:0000256" key="6">
    <source>
        <dbReference type="ARBA" id="ARBA00023136"/>
    </source>
</evidence>
<feature type="transmembrane region" description="Helical" evidence="8">
    <location>
        <begin position="643"/>
        <end position="662"/>
    </location>
</feature>
<feature type="compositionally biased region" description="Polar residues" evidence="7">
    <location>
        <begin position="1"/>
        <end position="17"/>
    </location>
</feature>
<dbReference type="Proteomes" id="UP000664132">
    <property type="component" value="Unassembled WGS sequence"/>
</dbReference>
<keyword evidence="5 8" id="KW-1133">Transmembrane helix</keyword>
<keyword evidence="11" id="KW-1185">Reference proteome</keyword>
<feature type="transmembrane region" description="Helical" evidence="8">
    <location>
        <begin position="516"/>
        <end position="538"/>
    </location>
</feature>
<sequence>MRPLNSISSEDSANAESSGLAAPANPCPASQQIPLRPEIPLRPRTGTFISCDNSAASSTFNLNSSEYGSTANLLQYPQRAYHQRSLSSTSLSSYYGGDTACASPHEKVSFEADRNLSPPEQSQFSQSVSSFDKQLDPSNYQVETLHQHDDVEFLPSWKRKLYRLSPIFTFLAVAAYFLYYAYRIHCTVIAQEAFNKTYVMAWLFIAAEGCVACPALLHQLYQMLSIRGRSRPKLRLRGNDVPTVDVFVTCCGEDVDIVLDTTRAACAVDYTQDRFRVVVLDDGKDAALEQAIINLGIEYPNVFYHARIKIKGVPHHFKAGNLTGGTDFVTNLDGGAGEYIAALDADMIPEEDWLRAIIAHFINDSKMALVCPPQLFYNVPDNDPLVQSLDTFVHVMEPTKDANGVAWCTGSGYAIRRQALENIGGWPVGSLAEDTFTSSLLLGSGWKTAFCHEALQYGTVPDTFTGHLKQRTRWTLGTLQTALKLKFCMFGPLVKGMSFFARLSAFVFAIDAFFKIFLLIALLTIPIVLVSGGQLVAYSTNAQLRWQIRLCFASLILTRFNEWITYLPSGYRLAQRDTGAQLWMAPFHAMTIVRSFILPSWLGGKAMAFSSSGSIKSELNERDPKTRAPLLRRLKVILWDCDVYLHLLYILFVIAAVSYSTVIGIQHSSNIHKLLIYLLTHAFWPPMLWLLSVTACCEPIRYAIWPPTMPDREQLLDRDPKTGIARPKEHWKKQRYAKTTFWHEFQYSGVTIFTAVIFFGAFFI</sequence>
<evidence type="ECO:0000256" key="2">
    <source>
        <dbReference type="ARBA" id="ARBA00022676"/>
    </source>
</evidence>
<evidence type="ECO:0000259" key="9">
    <source>
        <dbReference type="Pfam" id="PF13632"/>
    </source>
</evidence>
<dbReference type="SUPFAM" id="SSF53448">
    <property type="entry name" value="Nucleotide-diphospho-sugar transferases"/>
    <property type="match status" value="1"/>
</dbReference>
<accession>A0A8H7T4U2</accession>
<evidence type="ECO:0000313" key="10">
    <source>
        <dbReference type="EMBL" id="KAG4413439.1"/>
    </source>
</evidence>
<dbReference type="InterPro" id="IPR029044">
    <property type="entry name" value="Nucleotide-diphossugar_trans"/>
</dbReference>
<dbReference type="OrthoDB" id="72851at2759"/>
<keyword evidence="3" id="KW-0808">Transferase</keyword>
<dbReference type="EMBL" id="JAFJYH010000314">
    <property type="protein sequence ID" value="KAG4413439.1"/>
    <property type="molecule type" value="Genomic_DNA"/>
</dbReference>
<feature type="transmembrane region" description="Helical" evidence="8">
    <location>
        <begin position="674"/>
        <end position="692"/>
    </location>
</feature>
<feature type="region of interest" description="Disordered" evidence="7">
    <location>
        <begin position="1"/>
        <end position="35"/>
    </location>
</feature>
<dbReference type="InterPro" id="IPR050321">
    <property type="entry name" value="Glycosyltr_2/OpgH_subfam"/>
</dbReference>
<evidence type="ECO:0000313" key="11">
    <source>
        <dbReference type="Proteomes" id="UP000664132"/>
    </source>
</evidence>
<name>A0A8H7T4U2_9HELO</name>
<keyword evidence="6 8" id="KW-0472">Membrane</keyword>
<evidence type="ECO:0000256" key="8">
    <source>
        <dbReference type="SAM" id="Phobius"/>
    </source>
</evidence>
<dbReference type="AlphaFoldDB" id="A0A8H7T4U2"/>